<dbReference type="eggNOG" id="KOG4658">
    <property type="taxonomic scope" value="Eukaryota"/>
</dbReference>
<dbReference type="GO" id="GO:0051707">
    <property type="term" value="P:response to other organism"/>
    <property type="evidence" value="ECO:0007669"/>
    <property type="project" value="UniProtKB-ARBA"/>
</dbReference>
<dbReference type="Pfam" id="PF00931">
    <property type="entry name" value="NB-ARC"/>
    <property type="match status" value="1"/>
</dbReference>
<dbReference type="InterPro" id="IPR041118">
    <property type="entry name" value="Rx_N"/>
</dbReference>
<protein>
    <recommendedName>
        <fullName evidence="13">AAA+ ATPase domain-containing protein</fullName>
    </recommendedName>
</protein>
<evidence type="ECO:0000256" key="7">
    <source>
        <dbReference type="SAM" id="Coils"/>
    </source>
</evidence>
<feature type="domain" description="Disease resistance N-terminal" evidence="9">
    <location>
        <begin position="12"/>
        <end position="102"/>
    </location>
</feature>
<evidence type="ECO:0000313" key="11">
    <source>
        <dbReference type="EnsemblPlants" id="LPERR02G09920.1"/>
    </source>
</evidence>
<evidence type="ECO:0000256" key="4">
    <source>
        <dbReference type="ARBA" id="ARBA00022741"/>
    </source>
</evidence>
<dbReference type="Pfam" id="PF23598">
    <property type="entry name" value="LRR_14"/>
    <property type="match status" value="1"/>
</dbReference>
<dbReference type="InterPro" id="IPR032675">
    <property type="entry name" value="LRR_dom_sf"/>
</dbReference>
<dbReference type="CDD" id="cd14798">
    <property type="entry name" value="RX-CC_like"/>
    <property type="match status" value="1"/>
</dbReference>
<reference evidence="12" key="2">
    <citation type="submission" date="2013-12" db="EMBL/GenBank/DDBJ databases">
        <authorList>
            <person name="Yu Y."/>
            <person name="Lee S."/>
            <person name="de Baynast K."/>
            <person name="Wissotski M."/>
            <person name="Liu L."/>
            <person name="Talag J."/>
            <person name="Goicoechea J."/>
            <person name="Angelova A."/>
            <person name="Jetty R."/>
            <person name="Kudrna D."/>
            <person name="Golser W."/>
            <person name="Rivera L."/>
            <person name="Zhang J."/>
            <person name="Wing R."/>
        </authorList>
    </citation>
    <scope>NUCLEOTIDE SEQUENCE</scope>
</reference>
<dbReference type="PRINTS" id="PR00364">
    <property type="entry name" value="DISEASERSIST"/>
</dbReference>
<dbReference type="HOGENOM" id="CLU_000837_25_0_1"/>
<dbReference type="PANTHER" id="PTHR19338:SF65">
    <property type="entry name" value="OS06G0163900 PROTEIN"/>
    <property type="match status" value="1"/>
</dbReference>
<proteinExistence type="inferred from homology"/>
<dbReference type="InterPro" id="IPR038005">
    <property type="entry name" value="RX-like_CC"/>
</dbReference>
<dbReference type="STRING" id="77586.A0A0D9VEN0"/>
<evidence type="ECO:0000259" key="10">
    <source>
        <dbReference type="Pfam" id="PF23598"/>
    </source>
</evidence>
<keyword evidence="2" id="KW-0433">Leucine-rich repeat</keyword>
<sequence>MTGPMVSASAGVMNSVIGKLTTMLSDEYNHLKSVKKGIRWLRDELSSMNAVLQRLADMEDDDIDPQTKEWRNKVRELSYDIEDCIDLFVQNHSRGDAKANFVRKGVQKMKKLWENHQIGDEIKELKARVLEEKERHDRYKIEDKLATLSQPVRLDPRAPALYEQAKNLVGIDKPREEIICWIKSEEKQLKVVSIFGTGGMGKTTLAMEVYHKIEESFDCRAVVSVSRTLDIKKLIRDILFQINKNEYERSKEWEIEQLIPTLRENLNEKRYFVLIDDIWSTDAWEHLKLALPDNNNRSRIITTTRIRDVAKSCCRDFDGHMYEAMPLSEDNSRSLFFRRLFPSEDCPEHVKEAATVILKKCDDVGDNLEDCHIEHIKHFCELKFLRIKATISKLPEQIGNLQHLETLDLERTSIEKLPASIVQLQKLVRLLIPANVPLPEGIGNLQALEVLSFINLDIASIKSINGLGELTILREIRMSHYDGDNSKEAALISSLSKLLNCSLQSLQAGGLRSSDVINSWIISCGSLPPLWRLVLFSEIPTIPSQLASLVKLTRLYIRFGGVGGLEILASLPMLLSLTLICDAPQLRQVISNQGFQRLMKFNFRSRWIVTGLMFEPGAMPKLQRLKLYLRAERQPDVHGGLVVGLHHLSALKSIALDSTVVMPALTRWSHWRIASGVQLTSFPSVPRLRSQGRLKITTCVLSNI</sequence>
<dbReference type="Pfam" id="PF18052">
    <property type="entry name" value="Rx_N"/>
    <property type="match status" value="1"/>
</dbReference>
<evidence type="ECO:0000313" key="12">
    <source>
        <dbReference type="Proteomes" id="UP000032180"/>
    </source>
</evidence>
<keyword evidence="5" id="KW-0611">Plant defense</keyword>
<keyword evidence="6 7" id="KW-0175">Coiled coil</keyword>
<name>A0A0D9VEN0_9ORYZ</name>
<keyword evidence="12" id="KW-1185">Reference proteome</keyword>
<dbReference type="EnsemblPlants" id="LPERR02G09920.1">
    <property type="protein sequence ID" value="LPERR02G09920.1"/>
    <property type="gene ID" value="LPERR02G09920"/>
</dbReference>
<feature type="domain" description="Disease resistance R13L4/SHOC-2-like LRR" evidence="10">
    <location>
        <begin position="358"/>
        <end position="656"/>
    </location>
</feature>
<evidence type="ECO:0000259" key="9">
    <source>
        <dbReference type="Pfam" id="PF18052"/>
    </source>
</evidence>
<dbReference type="Gene3D" id="3.80.10.10">
    <property type="entry name" value="Ribonuclease Inhibitor"/>
    <property type="match status" value="1"/>
</dbReference>
<keyword evidence="4" id="KW-0547">Nucleotide-binding</keyword>
<dbReference type="InterPro" id="IPR002182">
    <property type="entry name" value="NB-ARC"/>
</dbReference>
<dbReference type="Gramene" id="LPERR02G09920.1">
    <property type="protein sequence ID" value="LPERR02G09920.1"/>
    <property type="gene ID" value="LPERR02G09920"/>
</dbReference>
<dbReference type="AlphaFoldDB" id="A0A0D9VEN0"/>
<dbReference type="Proteomes" id="UP000032180">
    <property type="component" value="Chromosome 2"/>
</dbReference>
<keyword evidence="3" id="KW-0677">Repeat</keyword>
<evidence type="ECO:0008006" key="13">
    <source>
        <dbReference type="Google" id="ProtNLM"/>
    </source>
</evidence>
<organism evidence="11 12">
    <name type="scientific">Leersia perrieri</name>
    <dbReference type="NCBI Taxonomy" id="77586"/>
    <lineage>
        <taxon>Eukaryota</taxon>
        <taxon>Viridiplantae</taxon>
        <taxon>Streptophyta</taxon>
        <taxon>Embryophyta</taxon>
        <taxon>Tracheophyta</taxon>
        <taxon>Spermatophyta</taxon>
        <taxon>Magnoliopsida</taxon>
        <taxon>Liliopsida</taxon>
        <taxon>Poales</taxon>
        <taxon>Poaceae</taxon>
        <taxon>BOP clade</taxon>
        <taxon>Oryzoideae</taxon>
        <taxon>Oryzeae</taxon>
        <taxon>Oryzinae</taxon>
        <taxon>Leersia</taxon>
    </lineage>
</organism>
<dbReference type="SUPFAM" id="SSF52058">
    <property type="entry name" value="L domain-like"/>
    <property type="match status" value="1"/>
</dbReference>
<dbReference type="Gene3D" id="1.20.5.4130">
    <property type="match status" value="1"/>
</dbReference>
<evidence type="ECO:0000256" key="2">
    <source>
        <dbReference type="ARBA" id="ARBA00022614"/>
    </source>
</evidence>
<feature type="domain" description="NB-ARC" evidence="8">
    <location>
        <begin position="176"/>
        <end position="344"/>
    </location>
</feature>
<dbReference type="InterPro" id="IPR027417">
    <property type="entry name" value="P-loop_NTPase"/>
</dbReference>
<dbReference type="PANTHER" id="PTHR19338">
    <property type="entry name" value="TRANSLOCASE OF INNER MITOCHONDRIAL MEMBRANE 13 HOMOLOG"/>
    <property type="match status" value="1"/>
</dbReference>
<dbReference type="Gene3D" id="3.40.50.300">
    <property type="entry name" value="P-loop containing nucleotide triphosphate hydrolases"/>
    <property type="match status" value="1"/>
</dbReference>
<comment type="similarity">
    <text evidence="1">Belongs to the disease resistance NB-LRR family.</text>
</comment>
<accession>A0A0D9VEN0</accession>
<reference evidence="11" key="3">
    <citation type="submission" date="2015-04" db="UniProtKB">
        <authorList>
            <consortium name="EnsemblPlants"/>
        </authorList>
    </citation>
    <scope>IDENTIFICATION</scope>
</reference>
<feature type="coiled-coil region" evidence="7">
    <location>
        <begin position="115"/>
        <end position="142"/>
    </location>
</feature>
<evidence type="ECO:0000259" key="8">
    <source>
        <dbReference type="Pfam" id="PF00931"/>
    </source>
</evidence>
<dbReference type="GO" id="GO:0006952">
    <property type="term" value="P:defense response"/>
    <property type="evidence" value="ECO:0007669"/>
    <property type="project" value="UniProtKB-KW"/>
</dbReference>
<dbReference type="GO" id="GO:0043531">
    <property type="term" value="F:ADP binding"/>
    <property type="evidence" value="ECO:0007669"/>
    <property type="project" value="InterPro"/>
</dbReference>
<reference evidence="11 12" key="1">
    <citation type="submission" date="2012-08" db="EMBL/GenBank/DDBJ databases">
        <title>Oryza genome evolution.</title>
        <authorList>
            <person name="Wing R.A."/>
        </authorList>
    </citation>
    <scope>NUCLEOTIDE SEQUENCE</scope>
</reference>
<dbReference type="FunFam" id="3.40.50.300:FF:001091">
    <property type="entry name" value="Probable disease resistance protein At1g61300"/>
    <property type="match status" value="1"/>
</dbReference>
<dbReference type="SUPFAM" id="SSF52540">
    <property type="entry name" value="P-loop containing nucleoside triphosphate hydrolases"/>
    <property type="match status" value="1"/>
</dbReference>
<evidence type="ECO:0000256" key="6">
    <source>
        <dbReference type="ARBA" id="ARBA00023054"/>
    </source>
</evidence>
<evidence type="ECO:0000256" key="1">
    <source>
        <dbReference type="ARBA" id="ARBA00008894"/>
    </source>
</evidence>
<evidence type="ECO:0000256" key="5">
    <source>
        <dbReference type="ARBA" id="ARBA00022821"/>
    </source>
</evidence>
<dbReference type="InterPro" id="IPR055414">
    <property type="entry name" value="LRR_R13L4/SHOC2-like"/>
</dbReference>
<evidence type="ECO:0000256" key="3">
    <source>
        <dbReference type="ARBA" id="ARBA00022737"/>
    </source>
</evidence>